<dbReference type="InParanoid" id="A0A2T3A503"/>
<evidence type="ECO:0000259" key="1">
    <source>
        <dbReference type="Pfam" id="PF00646"/>
    </source>
</evidence>
<dbReference type="EMBL" id="KZ678468">
    <property type="protein sequence ID" value="PSR82896.1"/>
    <property type="molecule type" value="Genomic_DNA"/>
</dbReference>
<reference evidence="2 3" key="1">
    <citation type="journal article" date="2018" name="Mycol. Prog.">
        <title>Coniella lustricola, a new species from submerged detritus.</title>
        <authorList>
            <person name="Raudabaugh D.B."/>
            <person name="Iturriaga T."/>
            <person name="Carver A."/>
            <person name="Mondo S."/>
            <person name="Pangilinan J."/>
            <person name="Lipzen A."/>
            <person name="He G."/>
            <person name="Amirebrahimi M."/>
            <person name="Grigoriev I.V."/>
            <person name="Miller A.N."/>
        </authorList>
    </citation>
    <scope>NUCLEOTIDE SEQUENCE [LARGE SCALE GENOMIC DNA]</scope>
    <source>
        <strain evidence="2 3">B22-T-1</strain>
    </source>
</reference>
<dbReference type="InterPro" id="IPR036047">
    <property type="entry name" value="F-box-like_dom_sf"/>
</dbReference>
<dbReference type="SUPFAM" id="SSF81383">
    <property type="entry name" value="F-box domain"/>
    <property type="match status" value="1"/>
</dbReference>
<dbReference type="Pfam" id="PF00646">
    <property type="entry name" value="F-box"/>
    <property type="match status" value="1"/>
</dbReference>
<protein>
    <recommendedName>
        <fullName evidence="1">F-box domain-containing protein</fullName>
    </recommendedName>
</protein>
<dbReference type="Proteomes" id="UP000241462">
    <property type="component" value="Unassembled WGS sequence"/>
</dbReference>
<evidence type="ECO:0000313" key="2">
    <source>
        <dbReference type="EMBL" id="PSR82896.1"/>
    </source>
</evidence>
<accession>A0A2T3A503</accession>
<keyword evidence="3" id="KW-1185">Reference proteome</keyword>
<sequence>MDDKQDQDTATTAAAEMACLEFVGSVMHGFEVLPSRFRAQLLCELFERMTDDETVTAAHLGNQRRLRIRRTRTGFDIFGALLPELQLHIVGQLSLEDIAYCVDVCRHWRDLFLVHDHIVTFVVRTWFPLHREAANGLCRKPRYLYQALRERRLRRLGYLRSRLTTRLPFELDGQLLAEPLRLQRLHHPHDGIYKDIVCHMPSNRQRIERRNLDICYSNGYLACHTKDSMKPIIVQNLYTMESKLLSLPSQLLIRGVRLKLMTVGNQLVVGASGRILIAWNLTTGVSSQVNLPSTVSACSTRADCVLIETKAGQHQLYVWESLSRLLEIDTTIPSCNVKQFGLQVSNMLDRDRDKCPELPVILHPLDPSRFFLILCCYRFEGSLVVYEFRRTTIRYELSQILSMDRPPGYECEMPSHFGRVDSRGTYELCRFKKRRVDFEDYERNDLPIGTFDGFQSVVFNTLTSTFSVQDYIMPSHPAACSVTAKADEFIACIWEGQSLLTYYDLQRRYSDSWFALLFATDQKLTFSSSSRGWKEMSRTRFWEKMHGLLAGVNHRDLVSSSNTSLVNRIPYRSYEEYGFHWVNCFPTEVLLVPDVLRSPFSVVQSGGHEGPLSGVNMDATAPQVERIWADEDFVVALTCNDTYTIFRTDHDGKWAETIAARLGGTGMDSY</sequence>
<dbReference type="AlphaFoldDB" id="A0A2T3A503"/>
<gene>
    <name evidence="2" type="ORF">BD289DRAFT_483603</name>
</gene>
<proteinExistence type="predicted"/>
<dbReference type="OrthoDB" id="5295250at2759"/>
<feature type="domain" description="F-box" evidence="1">
    <location>
        <begin position="83"/>
        <end position="112"/>
    </location>
</feature>
<dbReference type="STRING" id="2025994.A0A2T3A503"/>
<name>A0A2T3A503_9PEZI</name>
<dbReference type="Gene3D" id="1.20.1280.50">
    <property type="match status" value="1"/>
</dbReference>
<evidence type="ECO:0000313" key="3">
    <source>
        <dbReference type="Proteomes" id="UP000241462"/>
    </source>
</evidence>
<dbReference type="InterPro" id="IPR001810">
    <property type="entry name" value="F-box_dom"/>
</dbReference>
<organism evidence="2 3">
    <name type="scientific">Coniella lustricola</name>
    <dbReference type="NCBI Taxonomy" id="2025994"/>
    <lineage>
        <taxon>Eukaryota</taxon>
        <taxon>Fungi</taxon>
        <taxon>Dikarya</taxon>
        <taxon>Ascomycota</taxon>
        <taxon>Pezizomycotina</taxon>
        <taxon>Sordariomycetes</taxon>
        <taxon>Sordariomycetidae</taxon>
        <taxon>Diaporthales</taxon>
        <taxon>Schizoparmaceae</taxon>
        <taxon>Coniella</taxon>
    </lineage>
</organism>